<reference evidence="3" key="1">
    <citation type="submission" date="2021-05" db="EMBL/GenBank/DDBJ databases">
        <authorList>
            <person name="Tanabe Y."/>
        </authorList>
    </citation>
    <scope>NUCLEOTIDE SEQUENCE</scope>
    <source>
        <strain evidence="3">BOTRYCO-1</strain>
    </source>
</reference>
<dbReference type="Gene3D" id="3.10.310.70">
    <property type="match status" value="1"/>
</dbReference>
<keyword evidence="1" id="KW-0732">Signal</keyword>
<dbReference type="EMBL" id="BPFZ01000007">
    <property type="protein sequence ID" value="GIU67155.1"/>
    <property type="molecule type" value="Genomic_DNA"/>
</dbReference>
<dbReference type="PANTHER" id="PTHR22642:SF2">
    <property type="entry name" value="PROTEIN LONG AFTER FAR-RED 3"/>
    <property type="match status" value="1"/>
</dbReference>
<dbReference type="InterPro" id="IPR033932">
    <property type="entry name" value="YtcJ-like"/>
</dbReference>
<proteinExistence type="predicted"/>
<name>A0ABQ4PVU6_9PROT</name>
<dbReference type="RefSeq" id="WP_284359932.1">
    <property type="nucleotide sequence ID" value="NZ_BPFZ01000007.1"/>
</dbReference>
<dbReference type="Pfam" id="PF07969">
    <property type="entry name" value="Amidohydro_3"/>
    <property type="match status" value="1"/>
</dbReference>
<dbReference type="CDD" id="cd01300">
    <property type="entry name" value="YtcJ_like"/>
    <property type="match status" value="1"/>
</dbReference>
<organism evidence="3 4">
    <name type="scientific">Candidatus Phycosocius spiralis</name>
    <dbReference type="NCBI Taxonomy" id="2815099"/>
    <lineage>
        <taxon>Bacteria</taxon>
        <taxon>Pseudomonadati</taxon>
        <taxon>Pseudomonadota</taxon>
        <taxon>Alphaproteobacteria</taxon>
        <taxon>Caulobacterales</taxon>
        <taxon>Caulobacterales incertae sedis</taxon>
        <taxon>Candidatus Phycosocius</taxon>
    </lineage>
</organism>
<dbReference type="Proteomes" id="UP001161064">
    <property type="component" value="Unassembled WGS sequence"/>
</dbReference>
<evidence type="ECO:0000313" key="4">
    <source>
        <dbReference type="Proteomes" id="UP001161064"/>
    </source>
</evidence>
<keyword evidence="4" id="KW-1185">Reference proteome</keyword>
<evidence type="ECO:0000313" key="3">
    <source>
        <dbReference type="EMBL" id="GIU67155.1"/>
    </source>
</evidence>
<reference evidence="3" key="2">
    <citation type="journal article" date="2023" name="ISME Commun">
        <title>Characterization of a bloom-associated alphaproteobacterial lineage, 'Candidatus Phycosocius': insights into freshwater algal-bacterial interactions.</title>
        <authorList>
            <person name="Tanabe Y."/>
            <person name="Yamaguchi H."/>
            <person name="Yoshida M."/>
            <person name="Kai A."/>
            <person name="Okazaki Y."/>
        </authorList>
    </citation>
    <scope>NUCLEOTIDE SEQUENCE</scope>
    <source>
        <strain evidence="3">BOTRYCO-1</strain>
    </source>
</reference>
<sequence>MRAFRLTALALLASSASTALAQNADRIWTGGPIITMEDEAMRAEAIAEDDGKIVAVGSVAEVMKFKGPKTEVIGLAGRTLLPGFVDAHGHVTGGGLQAMSANLLAPPDGDVKDIPSMITVIRQWIKDNQAMVDRYGIILGFGYDNASLAEARHPTRDDLDAISTTIPIYLIHQSGHFGATNSVGLAKLGITRKTPSPEGGIIRKRSDGEPDGVFEETAHFMSLGKMFTVFDGEAVLGIVKSGTDLWARFGYTTAQEGRATAGTIAQLEGAAGAGLLPIDVVAYIDVLVDRDMAKAKSSPDYVKRFRVGGGKLTIDGSPQGFTAWRDHPYFAPVGEYPPDYVGYPAATREQVFDAVDWAYANNVQLLTHSNGEAASDLLIAALGQAEKHHGKGDRRPVLIHGQFLRKDQIASFDRLGVIPSLFPMHTFYWGDWHRDHTIGPVDADNISPTGWVRERKMIFTTHHDAPVAFPDSMRVLDATVTRRSRSGDILGASQRVDVMTGLKAMTIWPAYQHYEEDRKGSLKVGKLADFVILSADPTAVDPETIDQIKVEETIKEGHTIYRRK</sequence>
<dbReference type="PANTHER" id="PTHR22642">
    <property type="entry name" value="IMIDAZOLONEPROPIONASE"/>
    <property type="match status" value="1"/>
</dbReference>
<dbReference type="Gene3D" id="2.30.40.10">
    <property type="entry name" value="Urease, subunit C, domain 1"/>
    <property type="match status" value="1"/>
</dbReference>
<accession>A0ABQ4PVU6</accession>
<protein>
    <submittedName>
        <fullName evidence="3">Amidohydrolase</fullName>
    </submittedName>
</protein>
<dbReference type="InterPro" id="IPR013108">
    <property type="entry name" value="Amidohydro_3"/>
</dbReference>
<gene>
    <name evidence="3" type="ORF">PsB1_1309</name>
</gene>
<feature type="signal peptide" evidence="1">
    <location>
        <begin position="1"/>
        <end position="21"/>
    </location>
</feature>
<comment type="caution">
    <text evidence="3">The sequence shown here is derived from an EMBL/GenBank/DDBJ whole genome shotgun (WGS) entry which is preliminary data.</text>
</comment>
<dbReference type="InterPro" id="IPR032466">
    <property type="entry name" value="Metal_Hydrolase"/>
</dbReference>
<feature type="chain" id="PRO_5045669174" evidence="1">
    <location>
        <begin position="22"/>
        <end position="564"/>
    </location>
</feature>
<dbReference type="SUPFAM" id="SSF51556">
    <property type="entry name" value="Metallo-dependent hydrolases"/>
    <property type="match status" value="1"/>
</dbReference>
<dbReference type="InterPro" id="IPR011059">
    <property type="entry name" value="Metal-dep_hydrolase_composite"/>
</dbReference>
<dbReference type="Gene3D" id="3.20.20.140">
    <property type="entry name" value="Metal-dependent hydrolases"/>
    <property type="match status" value="1"/>
</dbReference>
<dbReference type="SUPFAM" id="SSF51338">
    <property type="entry name" value="Composite domain of metallo-dependent hydrolases"/>
    <property type="match status" value="1"/>
</dbReference>
<evidence type="ECO:0000256" key="1">
    <source>
        <dbReference type="SAM" id="SignalP"/>
    </source>
</evidence>
<feature type="domain" description="Amidohydrolase 3" evidence="2">
    <location>
        <begin position="71"/>
        <end position="561"/>
    </location>
</feature>
<evidence type="ECO:0000259" key="2">
    <source>
        <dbReference type="Pfam" id="PF07969"/>
    </source>
</evidence>